<dbReference type="EMBL" id="BAABME010008219">
    <property type="protein sequence ID" value="GAA0172637.1"/>
    <property type="molecule type" value="Genomic_DNA"/>
</dbReference>
<keyword evidence="2" id="KW-1185">Reference proteome</keyword>
<evidence type="ECO:0000313" key="2">
    <source>
        <dbReference type="Proteomes" id="UP001454036"/>
    </source>
</evidence>
<accession>A0AAV3RC96</accession>
<gene>
    <name evidence="1" type="ORF">LIER_26425</name>
</gene>
<sequence>MREDKCKNHYPKEFSNYTTHGKGNYPVYRRRDEGRPAKVRGQILDNRWVIPYNPSLLAEFNCHLNVEICCDIRLVKYLYKYIHKGHDKVMFRIGSDNEGSVVNEMTDFQNARWVSPVESAWRIYGFPLFGMYPAVV</sequence>
<proteinExistence type="predicted"/>
<dbReference type="AlphaFoldDB" id="A0AAV3RC96"/>
<organism evidence="1 2">
    <name type="scientific">Lithospermum erythrorhizon</name>
    <name type="common">Purple gromwell</name>
    <name type="synonym">Lithospermum officinale var. erythrorhizon</name>
    <dbReference type="NCBI Taxonomy" id="34254"/>
    <lineage>
        <taxon>Eukaryota</taxon>
        <taxon>Viridiplantae</taxon>
        <taxon>Streptophyta</taxon>
        <taxon>Embryophyta</taxon>
        <taxon>Tracheophyta</taxon>
        <taxon>Spermatophyta</taxon>
        <taxon>Magnoliopsida</taxon>
        <taxon>eudicotyledons</taxon>
        <taxon>Gunneridae</taxon>
        <taxon>Pentapetalae</taxon>
        <taxon>asterids</taxon>
        <taxon>lamiids</taxon>
        <taxon>Boraginales</taxon>
        <taxon>Boraginaceae</taxon>
        <taxon>Boraginoideae</taxon>
        <taxon>Lithospermeae</taxon>
        <taxon>Lithospermum</taxon>
    </lineage>
</organism>
<reference evidence="1 2" key="1">
    <citation type="submission" date="2024-01" db="EMBL/GenBank/DDBJ databases">
        <title>The complete chloroplast genome sequence of Lithospermum erythrorhizon: insights into the phylogenetic relationship among Boraginaceae species and the maternal lineages of purple gromwells.</title>
        <authorList>
            <person name="Okada T."/>
            <person name="Watanabe K."/>
        </authorList>
    </citation>
    <scope>NUCLEOTIDE SEQUENCE [LARGE SCALE GENOMIC DNA]</scope>
</reference>
<name>A0AAV3RC96_LITER</name>
<dbReference type="PANTHER" id="PTHR10492">
    <property type="match status" value="1"/>
</dbReference>
<dbReference type="PANTHER" id="PTHR10492:SF100">
    <property type="entry name" value="ATP-DEPENDENT DNA HELICASE"/>
    <property type="match status" value="1"/>
</dbReference>
<evidence type="ECO:0000313" key="1">
    <source>
        <dbReference type="EMBL" id="GAA0172637.1"/>
    </source>
</evidence>
<dbReference type="Proteomes" id="UP001454036">
    <property type="component" value="Unassembled WGS sequence"/>
</dbReference>
<protein>
    <submittedName>
        <fullName evidence="1">Uncharacterized protein</fullName>
    </submittedName>
</protein>
<comment type="caution">
    <text evidence="1">The sequence shown here is derived from an EMBL/GenBank/DDBJ whole genome shotgun (WGS) entry which is preliminary data.</text>
</comment>